<reference evidence="5 6" key="1">
    <citation type="journal article" date="2014" name="Genome Biol. Evol.">
        <title>The secreted proteins of Achlya hypogyna and Thraustotheca clavata identify the ancestral oomycete secretome and reveal gene acquisitions by horizontal gene transfer.</title>
        <authorList>
            <person name="Misner I."/>
            <person name="Blouin N."/>
            <person name="Leonard G."/>
            <person name="Richards T.A."/>
            <person name="Lane C.E."/>
        </authorList>
    </citation>
    <scope>NUCLEOTIDE SEQUENCE [LARGE SCALE GENOMIC DNA]</scope>
    <source>
        <strain evidence="5 6">ATCC 48635</strain>
    </source>
</reference>
<dbReference type="Gene3D" id="3.80.10.10">
    <property type="entry name" value="Ribonuclease Inhibitor"/>
    <property type="match status" value="2"/>
</dbReference>
<keyword evidence="6" id="KW-1185">Reference proteome</keyword>
<feature type="transmembrane region" description="Helical" evidence="4">
    <location>
        <begin position="231"/>
        <end position="252"/>
    </location>
</feature>
<gene>
    <name evidence="5" type="ORF">ACHHYP_00821</name>
</gene>
<keyword evidence="1" id="KW-0433">Leucine-rich repeat</keyword>
<name>A0A1V9ZAB9_ACHHY</name>
<dbReference type="InterPro" id="IPR032675">
    <property type="entry name" value="LRR_dom_sf"/>
</dbReference>
<comment type="caution">
    <text evidence="5">The sequence shown here is derived from an EMBL/GenBank/DDBJ whole genome shotgun (WGS) entry which is preliminary data.</text>
</comment>
<keyword evidence="2" id="KW-0677">Repeat</keyword>
<sequence>MSVHADPGATLLRVCPDISATPEVCMRSGSNGTTTAVAATNDTSLMDLSGRSINLVQVLPVQFAALNLSHNDIDSIPLMGHGPETLALLDLSFNSIPSYSRLALPSSITTLDLSYNNLTRMDVNSIDWSQFPKLSKLILRGNSITTIEGQRFPPSLDYLDLSDNPICRFDINPVTFFLFRKPGFVLMASMTPVAFQLSCASCPGTLVTGQGIALCVFEGTREHLLGQTQDYFMRYSIAITTITVAVIFVLWCRRYKQMRRDRAELSMRDTCTSSICAQYDGVPLQYRMSLSPRMPVPTEPEPTDTKARPLGPAPST</sequence>
<dbReference type="PANTHER" id="PTHR15454">
    <property type="entry name" value="NISCHARIN RELATED"/>
    <property type="match status" value="1"/>
</dbReference>
<dbReference type="SUPFAM" id="SSF52058">
    <property type="entry name" value="L domain-like"/>
    <property type="match status" value="1"/>
</dbReference>
<dbReference type="PANTHER" id="PTHR15454:SF56">
    <property type="entry name" value="PROTEIN PHOSPHATASE 1 REGULATORY SUBUNIT 7-RELATED"/>
    <property type="match status" value="1"/>
</dbReference>
<evidence type="ECO:0000256" key="1">
    <source>
        <dbReference type="ARBA" id="ARBA00022614"/>
    </source>
</evidence>
<evidence type="ECO:0000256" key="2">
    <source>
        <dbReference type="ARBA" id="ARBA00022737"/>
    </source>
</evidence>
<dbReference type="OrthoDB" id="71280at2759"/>
<dbReference type="GO" id="GO:0005737">
    <property type="term" value="C:cytoplasm"/>
    <property type="evidence" value="ECO:0007669"/>
    <property type="project" value="TreeGrafter"/>
</dbReference>
<keyword evidence="4" id="KW-0472">Membrane</keyword>
<evidence type="ECO:0000313" key="6">
    <source>
        <dbReference type="Proteomes" id="UP000243579"/>
    </source>
</evidence>
<dbReference type="Pfam" id="PF00560">
    <property type="entry name" value="LRR_1"/>
    <property type="match status" value="1"/>
</dbReference>
<accession>A0A1V9ZAB9</accession>
<dbReference type="Proteomes" id="UP000243579">
    <property type="component" value="Unassembled WGS sequence"/>
</dbReference>
<dbReference type="AlphaFoldDB" id="A0A1V9ZAB9"/>
<evidence type="ECO:0000256" key="4">
    <source>
        <dbReference type="SAM" id="Phobius"/>
    </source>
</evidence>
<organism evidence="5 6">
    <name type="scientific">Achlya hypogyna</name>
    <name type="common">Oomycete</name>
    <name type="synonym">Protoachlya hypogyna</name>
    <dbReference type="NCBI Taxonomy" id="1202772"/>
    <lineage>
        <taxon>Eukaryota</taxon>
        <taxon>Sar</taxon>
        <taxon>Stramenopiles</taxon>
        <taxon>Oomycota</taxon>
        <taxon>Saprolegniomycetes</taxon>
        <taxon>Saprolegniales</taxon>
        <taxon>Achlyaceae</taxon>
        <taxon>Achlya</taxon>
    </lineage>
</organism>
<feature type="region of interest" description="Disordered" evidence="3">
    <location>
        <begin position="291"/>
        <end position="316"/>
    </location>
</feature>
<evidence type="ECO:0000313" key="5">
    <source>
        <dbReference type="EMBL" id="OQR94944.1"/>
    </source>
</evidence>
<dbReference type="InterPro" id="IPR001611">
    <property type="entry name" value="Leu-rich_rpt"/>
</dbReference>
<evidence type="ECO:0000256" key="3">
    <source>
        <dbReference type="SAM" id="MobiDB-lite"/>
    </source>
</evidence>
<proteinExistence type="predicted"/>
<protein>
    <submittedName>
        <fullName evidence="5">Uncharacterized protein</fullName>
    </submittedName>
</protein>
<keyword evidence="4" id="KW-1133">Transmembrane helix</keyword>
<keyword evidence="4" id="KW-0812">Transmembrane</keyword>
<dbReference type="STRING" id="1202772.A0A1V9ZAB9"/>
<dbReference type="EMBL" id="JNBR01000346">
    <property type="protein sequence ID" value="OQR94944.1"/>
    <property type="molecule type" value="Genomic_DNA"/>
</dbReference>